<dbReference type="Proteomes" id="UP000525623">
    <property type="component" value="Unassembled WGS sequence"/>
</dbReference>
<dbReference type="AlphaFoldDB" id="A0A7W4PAI8"/>
<feature type="compositionally biased region" description="Basic and acidic residues" evidence="1">
    <location>
        <begin position="635"/>
        <end position="644"/>
    </location>
</feature>
<name>A0A7W4PAI8_9PROT</name>
<dbReference type="EMBL" id="JABEQL010000018">
    <property type="protein sequence ID" value="MBB2180135.1"/>
    <property type="molecule type" value="Genomic_DNA"/>
</dbReference>
<proteinExistence type="predicted"/>
<sequence length="748" mass="82622">MIPSPSFYDGRHYSVPDSIFLKNRQKEAPDGWCGAWGCAILVANCPYRRPARQLFGVNNMSISRDSADTSNSYNPAYSLIVDAMMSRLRQILRENWHALLPDYQDAICEKAIRTVRGGTGSHPDIMGSDDDISAVGIEMVNIMISLHHLVYQAAREENPNVAPFHKAVTVKLADAMDRARGSKCRKTRHNIRRVLGMPHEADEAEATLQYEAEARDKARVVNQDTGATVYDYKKWTTKKRDARNFGLASAITASAVEHLGLIQLAMTLTLPGEFHGAGCPVETADVEIRKRLEYIKQNAIRAGIHPVGYYAIEQHEDGTPHIHAALHCRGEDEGRLIAIVNEQFPEEETNKVDDYGNSIFLNRVERTQDLDAWLIYTLEETPGLTKKVGFVGTVRGIRGRWDALFNKEYPDAAGDDTDVPRERVSRIWNMMQDRSRRAEVLFWMAGFCHAPYRHFLDARIARELAAYAAIPDAVAGGSSEDDDSDGEETIEGDSPAAGHQPQEIQISGVGTIKVANRHVHRICQEMRPGGVLVASVVGRDDGVIILEITRHSDGGYAVVDDMGDAIFACAGGMSSSIVIAVGESGMVGLTVLDGAGLSLSGTEWGGIQNIEMGMNGGQGNDLLAIRGDFQSNQENKGKSEKEVSCVEEDRDEREGVPAHVHDPVIPLEIISVDTPPDSIQEPPQPSQPPRDEKPRFKAQVRRHRVILSEVPLRIVINNEPLESQVQPQAAPVQVRRLPNRRNRVIRAG</sequence>
<feature type="region of interest" description="Disordered" evidence="1">
    <location>
        <begin position="474"/>
        <end position="502"/>
    </location>
</feature>
<feature type="region of interest" description="Disordered" evidence="1">
    <location>
        <begin position="631"/>
        <end position="656"/>
    </location>
</feature>
<organism evidence="2 3">
    <name type="scientific">Gluconacetobacter tumulicola</name>
    <dbReference type="NCBI Taxonomy" id="1017177"/>
    <lineage>
        <taxon>Bacteria</taxon>
        <taxon>Pseudomonadati</taxon>
        <taxon>Pseudomonadota</taxon>
        <taxon>Alphaproteobacteria</taxon>
        <taxon>Acetobacterales</taxon>
        <taxon>Acetobacteraceae</taxon>
        <taxon>Gluconacetobacter</taxon>
    </lineage>
</organism>
<dbReference type="RefSeq" id="WP_182967588.1">
    <property type="nucleotide sequence ID" value="NZ_BAABGC010000006.1"/>
</dbReference>
<gene>
    <name evidence="2" type="ORF">HLH29_13330</name>
</gene>
<comment type="caution">
    <text evidence="2">The sequence shown here is derived from an EMBL/GenBank/DDBJ whole genome shotgun (WGS) entry which is preliminary data.</text>
</comment>
<evidence type="ECO:0000313" key="3">
    <source>
        <dbReference type="Proteomes" id="UP000525623"/>
    </source>
</evidence>
<keyword evidence="3" id="KW-1185">Reference proteome</keyword>
<reference evidence="2 3" key="1">
    <citation type="submission" date="2020-04" db="EMBL/GenBank/DDBJ databases">
        <title>Description of novel Gluconacetobacter.</title>
        <authorList>
            <person name="Sombolestani A."/>
        </authorList>
    </citation>
    <scope>NUCLEOTIDE SEQUENCE [LARGE SCALE GENOMIC DNA]</scope>
    <source>
        <strain evidence="2 3">LMG 27725</strain>
    </source>
</reference>
<feature type="region of interest" description="Disordered" evidence="1">
    <location>
        <begin position="673"/>
        <end position="699"/>
    </location>
</feature>
<evidence type="ECO:0008006" key="4">
    <source>
        <dbReference type="Google" id="ProtNLM"/>
    </source>
</evidence>
<evidence type="ECO:0000313" key="2">
    <source>
        <dbReference type="EMBL" id="MBB2180135.1"/>
    </source>
</evidence>
<feature type="compositionally biased region" description="Acidic residues" evidence="1">
    <location>
        <begin position="479"/>
        <end position="491"/>
    </location>
</feature>
<evidence type="ECO:0000256" key="1">
    <source>
        <dbReference type="SAM" id="MobiDB-lite"/>
    </source>
</evidence>
<protein>
    <recommendedName>
        <fullName evidence="4">Replication protein</fullName>
    </recommendedName>
</protein>
<accession>A0A7W4PAI8</accession>